<reference evidence="1" key="1">
    <citation type="submission" date="2023-04" db="EMBL/GenBank/DDBJ databases">
        <title>Draft Genome sequencing of Naganishia species isolated from polar environments using Oxford Nanopore Technology.</title>
        <authorList>
            <person name="Leo P."/>
            <person name="Venkateswaran K."/>
        </authorList>
    </citation>
    <scope>NUCLEOTIDE SEQUENCE</scope>
    <source>
        <strain evidence="1">MNA-CCFEE 5423</strain>
    </source>
</reference>
<dbReference type="Proteomes" id="UP001227268">
    <property type="component" value="Unassembled WGS sequence"/>
</dbReference>
<evidence type="ECO:0000313" key="1">
    <source>
        <dbReference type="EMBL" id="KAJ9101035.1"/>
    </source>
</evidence>
<accession>A0ACC2VNN6</accession>
<organism evidence="1 2">
    <name type="scientific">Naganishia friedmannii</name>
    <dbReference type="NCBI Taxonomy" id="89922"/>
    <lineage>
        <taxon>Eukaryota</taxon>
        <taxon>Fungi</taxon>
        <taxon>Dikarya</taxon>
        <taxon>Basidiomycota</taxon>
        <taxon>Agaricomycotina</taxon>
        <taxon>Tremellomycetes</taxon>
        <taxon>Filobasidiales</taxon>
        <taxon>Filobasidiaceae</taxon>
        <taxon>Naganishia</taxon>
    </lineage>
</organism>
<sequence length="286" mass="31775">MSLSVFVRSPDTYSERRFDPNLTIGALKAKLESITGIPYSSQILHRYASPDDVGKDGSSGVVMNDDGKTLAEEEVKEWECISNLDRRTGKASFNEQPSKCESAKKLVQEGRKQEQWTSRRGVSDSKERKKRRHVTNSNPDANPEGEFTDVSRVDKYEISQDEYEKRNDTVLQDLKARGLGRFAPPSAPTSALPAHHATPEMTIGERCIVRNPGASGEVVGDEPRGTIEFVGRTEFGKGKSEAEDGDWIGIRLDEPTGKNDGSPERVVVGDWPEVDEFADEDEEDEI</sequence>
<dbReference type="EMBL" id="JASBWT010000010">
    <property type="protein sequence ID" value="KAJ9101035.1"/>
    <property type="molecule type" value="Genomic_DNA"/>
</dbReference>
<name>A0ACC2VNN6_9TREE</name>
<keyword evidence="2" id="KW-1185">Reference proteome</keyword>
<proteinExistence type="predicted"/>
<comment type="caution">
    <text evidence="1">The sequence shown here is derived from an EMBL/GenBank/DDBJ whole genome shotgun (WGS) entry which is preliminary data.</text>
</comment>
<protein>
    <submittedName>
        <fullName evidence="1">Uncharacterized protein</fullName>
    </submittedName>
</protein>
<gene>
    <name evidence="1" type="ORF">QFC21_003253</name>
</gene>
<evidence type="ECO:0000313" key="2">
    <source>
        <dbReference type="Proteomes" id="UP001227268"/>
    </source>
</evidence>